<dbReference type="InterPro" id="IPR050788">
    <property type="entry name" value="Yeast_SRP1/TIP1_CWP"/>
</dbReference>
<dbReference type="GO" id="GO:0031505">
    <property type="term" value="P:fungal-type cell wall organization"/>
    <property type="evidence" value="ECO:0007669"/>
    <property type="project" value="TreeGrafter"/>
</dbReference>
<dbReference type="Proteomes" id="UP000750334">
    <property type="component" value="Unassembled WGS sequence"/>
</dbReference>
<proteinExistence type="predicted"/>
<protein>
    <recommendedName>
        <fullName evidence="4">Temperature shock-inducible protein 1</fullName>
    </recommendedName>
</protein>
<feature type="chain" id="PRO_5040473730" description="Temperature shock-inducible protein 1" evidence="1">
    <location>
        <begin position="20"/>
        <end position="205"/>
    </location>
</feature>
<reference evidence="2 3" key="1">
    <citation type="submission" date="2020-11" db="EMBL/GenBank/DDBJ databases">
        <title>Kefir isolates.</title>
        <authorList>
            <person name="Marcisauskas S."/>
            <person name="Kim Y."/>
            <person name="Blasche S."/>
        </authorList>
    </citation>
    <scope>NUCLEOTIDE SEQUENCE [LARGE SCALE GENOMIC DNA]</scope>
    <source>
        <strain evidence="2 3">OG2</strain>
    </source>
</reference>
<dbReference type="AlphaFoldDB" id="A0A9P6WGM0"/>
<dbReference type="PROSITE" id="PS00724">
    <property type="entry name" value="SRP1_TIP1"/>
    <property type="match status" value="1"/>
</dbReference>
<dbReference type="Pfam" id="PF00660">
    <property type="entry name" value="SRP1_TIP1"/>
    <property type="match status" value="1"/>
</dbReference>
<evidence type="ECO:0000313" key="3">
    <source>
        <dbReference type="Proteomes" id="UP000750334"/>
    </source>
</evidence>
<dbReference type="EMBL" id="PUHR01000010">
    <property type="protein sequence ID" value="KAG0671642.1"/>
    <property type="molecule type" value="Genomic_DNA"/>
</dbReference>
<comment type="caution">
    <text evidence="2">The sequence shown here is derived from an EMBL/GenBank/DDBJ whole genome shotgun (WGS) entry which is preliminary data.</text>
</comment>
<dbReference type="GO" id="GO:0009277">
    <property type="term" value="C:fungal-type cell wall"/>
    <property type="evidence" value="ECO:0007669"/>
    <property type="project" value="TreeGrafter"/>
</dbReference>
<dbReference type="GO" id="GO:0005199">
    <property type="term" value="F:structural constituent of cell wall"/>
    <property type="evidence" value="ECO:0007669"/>
    <property type="project" value="TreeGrafter"/>
</dbReference>
<evidence type="ECO:0000313" key="2">
    <source>
        <dbReference type="EMBL" id="KAG0671642.1"/>
    </source>
</evidence>
<evidence type="ECO:0008006" key="4">
    <source>
        <dbReference type="Google" id="ProtNLM"/>
    </source>
</evidence>
<keyword evidence="3" id="KW-1185">Reference proteome</keyword>
<dbReference type="PANTHER" id="PTHR31002">
    <property type="entry name" value="SERIPAUPERIN"/>
    <property type="match status" value="1"/>
</dbReference>
<name>A0A9P6WGM0_MAUEX</name>
<dbReference type="OrthoDB" id="4069694at2759"/>
<gene>
    <name evidence="2" type="ORF">C6P45_000133</name>
</gene>
<organism evidence="2 3">
    <name type="scientific">Maudiozyma exigua</name>
    <name type="common">Yeast</name>
    <name type="synonym">Kazachstania exigua</name>
    <dbReference type="NCBI Taxonomy" id="34358"/>
    <lineage>
        <taxon>Eukaryota</taxon>
        <taxon>Fungi</taxon>
        <taxon>Dikarya</taxon>
        <taxon>Ascomycota</taxon>
        <taxon>Saccharomycotina</taxon>
        <taxon>Saccharomycetes</taxon>
        <taxon>Saccharomycetales</taxon>
        <taxon>Saccharomycetaceae</taxon>
        <taxon>Maudiozyma</taxon>
    </lineage>
</organism>
<feature type="signal peptide" evidence="1">
    <location>
        <begin position="1"/>
        <end position="19"/>
    </location>
</feature>
<keyword evidence="1" id="KW-0732">Signal</keyword>
<dbReference type="PANTHER" id="PTHR31002:SF34">
    <property type="entry name" value="CELL WALL PROTEIN CWP1-RELATED"/>
    <property type="match status" value="1"/>
</dbReference>
<evidence type="ECO:0000256" key="1">
    <source>
        <dbReference type="SAM" id="SignalP"/>
    </source>
</evidence>
<dbReference type="InterPro" id="IPR000992">
    <property type="entry name" value="SRP1_TIP1"/>
</dbReference>
<accession>A0A9P6WGM0</accession>
<sequence>MMYSKVALLLASAASLAHALSDTQIAELKAIMSDVATNISEYMELATDGTISLSDLPAGVLSLGLAVASATDDSYTTLYDDVDMDAVETWLTVLPWYSTRLSSEIAAALYTLTADASSAAASSSVVEATTSSAVATSSVATSAAASSVASSSAATSSVASTTATSVAVSSSASSSATVSQQTGNGAGKITGAGAAGILAAAALLL</sequence>
<dbReference type="GO" id="GO:0000324">
    <property type="term" value="C:fungal-type vacuole"/>
    <property type="evidence" value="ECO:0007669"/>
    <property type="project" value="TreeGrafter"/>
</dbReference>